<accession>A0AAW1R150</accession>
<keyword evidence="2" id="KW-1185">Reference proteome</keyword>
<organism evidence="1 2">
    <name type="scientific">Elliptochloris bilobata</name>
    <dbReference type="NCBI Taxonomy" id="381761"/>
    <lineage>
        <taxon>Eukaryota</taxon>
        <taxon>Viridiplantae</taxon>
        <taxon>Chlorophyta</taxon>
        <taxon>core chlorophytes</taxon>
        <taxon>Trebouxiophyceae</taxon>
        <taxon>Trebouxiophyceae incertae sedis</taxon>
        <taxon>Elliptochloris clade</taxon>
        <taxon>Elliptochloris</taxon>
    </lineage>
</organism>
<gene>
    <name evidence="1" type="ORF">WJX81_004806</name>
</gene>
<dbReference type="Proteomes" id="UP001445335">
    <property type="component" value="Unassembled WGS sequence"/>
</dbReference>
<dbReference type="Gene3D" id="1.20.1290.10">
    <property type="entry name" value="AhpD-like"/>
    <property type="match status" value="1"/>
</dbReference>
<protein>
    <recommendedName>
        <fullName evidence="3">Carboxymuconolactone decarboxylase-like domain-containing protein</fullName>
    </recommendedName>
</protein>
<proteinExistence type="predicted"/>
<dbReference type="EMBL" id="JALJOU010000058">
    <property type="protein sequence ID" value="KAK9827381.1"/>
    <property type="molecule type" value="Genomic_DNA"/>
</dbReference>
<dbReference type="AlphaFoldDB" id="A0AAW1R150"/>
<sequence>MSELDAGEKALARLYIAGCFHQWGALPDLARTCYAAGCSLEQVRGCVRHLIVLAGYGPCLAATNHLHAAKLLPHDTLGKIGGAPGDAFQLVYGSVAGAVRAKVHSVDPVLAEYIMRHLYGDVYSSPGLGLRQKQVLMVAFLGQADMHEQLFGHLLAAMRFGVNLEGCLKAIDLGFERAPAPDGDVYKAALKTLELARAPAVAGGQAAQQCLG</sequence>
<dbReference type="InterPro" id="IPR029032">
    <property type="entry name" value="AhpD-like"/>
</dbReference>
<comment type="caution">
    <text evidence="1">The sequence shown here is derived from an EMBL/GenBank/DDBJ whole genome shotgun (WGS) entry which is preliminary data.</text>
</comment>
<name>A0AAW1R150_9CHLO</name>
<dbReference type="SUPFAM" id="SSF69118">
    <property type="entry name" value="AhpD-like"/>
    <property type="match status" value="1"/>
</dbReference>
<evidence type="ECO:0008006" key="3">
    <source>
        <dbReference type="Google" id="ProtNLM"/>
    </source>
</evidence>
<evidence type="ECO:0000313" key="2">
    <source>
        <dbReference type="Proteomes" id="UP001445335"/>
    </source>
</evidence>
<evidence type="ECO:0000313" key="1">
    <source>
        <dbReference type="EMBL" id="KAK9827381.1"/>
    </source>
</evidence>
<reference evidence="1 2" key="1">
    <citation type="journal article" date="2024" name="Nat. Commun.">
        <title>Phylogenomics reveals the evolutionary origins of lichenization in chlorophyte algae.</title>
        <authorList>
            <person name="Puginier C."/>
            <person name="Libourel C."/>
            <person name="Otte J."/>
            <person name="Skaloud P."/>
            <person name="Haon M."/>
            <person name="Grisel S."/>
            <person name="Petersen M."/>
            <person name="Berrin J.G."/>
            <person name="Delaux P.M."/>
            <person name="Dal Grande F."/>
            <person name="Keller J."/>
        </authorList>
    </citation>
    <scope>NUCLEOTIDE SEQUENCE [LARGE SCALE GENOMIC DNA]</scope>
    <source>
        <strain evidence="1 2">SAG 245.80</strain>
    </source>
</reference>